<gene>
    <name evidence="1" type="ORF">METZ01_LOCUS74616</name>
</gene>
<dbReference type="AlphaFoldDB" id="A0A381U0K1"/>
<name>A0A381U0K1_9ZZZZ</name>
<organism evidence="1">
    <name type="scientific">marine metagenome</name>
    <dbReference type="NCBI Taxonomy" id="408172"/>
    <lineage>
        <taxon>unclassified sequences</taxon>
        <taxon>metagenomes</taxon>
        <taxon>ecological metagenomes</taxon>
    </lineage>
</organism>
<evidence type="ECO:0000313" key="1">
    <source>
        <dbReference type="EMBL" id="SVA21762.1"/>
    </source>
</evidence>
<proteinExistence type="predicted"/>
<dbReference type="EMBL" id="UINC01005506">
    <property type="protein sequence ID" value="SVA21762.1"/>
    <property type="molecule type" value="Genomic_DNA"/>
</dbReference>
<sequence length="69" mass="7431">MNAPLQDVSKACGLLSIKSYKVNAINGHCLPHPMKLEKLARAVGFFARPAHTCALTESSVACTPKFFAK</sequence>
<accession>A0A381U0K1</accession>
<protein>
    <submittedName>
        <fullName evidence="1">Uncharacterized protein</fullName>
    </submittedName>
</protein>
<reference evidence="1" key="1">
    <citation type="submission" date="2018-05" db="EMBL/GenBank/DDBJ databases">
        <authorList>
            <person name="Lanie J.A."/>
            <person name="Ng W.-L."/>
            <person name="Kazmierczak K.M."/>
            <person name="Andrzejewski T.M."/>
            <person name="Davidsen T.M."/>
            <person name="Wayne K.J."/>
            <person name="Tettelin H."/>
            <person name="Glass J.I."/>
            <person name="Rusch D."/>
            <person name="Podicherti R."/>
            <person name="Tsui H.-C.T."/>
            <person name="Winkler M.E."/>
        </authorList>
    </citation>
    <scope>NUCLEOTIDE SEQUENCE</scope>
</reference>